<sequence>MSKAGTRNTSLKRVHGHHGLQCFARDFELKNALDVSEQAIVLRIGNSLRRAVKENFHERDLTMPEYHDSAPKDARFTAGARSIHSETTEQIRIFLAHVKNQTGAAWQELNGRLLSNEQGGDSQRTPTAPSELDDSIVRSYSSHASASKLTKAANSTLTPYSMSILLITSKDDRVLLSITDPRERSEYLPIALDESVRLAPGRTFGLYNVRSRSLAWLVSNI</sequence>
<dbReference type="AlphaFoldDB" id="N1PTX2"/>
<proteinExistence type="predicted"/>
<dbReference type="EMBL" id="KB446537">
    <property type="protein sequence ID" value="EME46906.1"/>
    <property type="molecule type" value="Genomic_DNA"/>
</dbReference>
<reference evidence="2" key="1">
    <citation type="journal article" date="2012" name="PLoS Genet.">
        <title>The genomes of the fungal plant pathogens Cladosporium fulvum and Dothistroma septosporum reveal adaptation to different hosts and lifestyles but also signatures of common ancestry.</title>
        <authorList>
            <person name="de Wit P.J.G.M."/>
            <person name="van der Burgt A."/>
            <person name="Oekmen B."/>
            <person name="Stergiopoulos I."/>
            <person name="Abd-Elsalam K.A."/>
            <person name="Aerts A.L."/>
            <person name="Bahkali A.H."/>
            <person name="Beenen H.G."/>
            <person name="Chettri P."/>
            <person name="Cox M.P."/>
            <person name="Datema E."/>
            <person name="de Vries R.P."/>
            <person name="Dhillon B."/>
            <person name="Ganley A.R."/>
            <person name="Griffiths S.A."/>
            <person name="Guo Y."/>
            <person name="Hamelin R.C."/>
            <person name="Henrissat B."/>
            <person name="Kabir M.S."/>
            <person name="Jashni M.K."/>
            <person name="Kema G."/>
            <person name="Klaubauf S."/>
            <person name="Lapidus A."/>
            <person name="Levasseur A."/>
            <person name="Lindquist E."/>
            <person name="Mehrabi R."/>
            <person name="Ohm R.A."/>
            <person name="Owen T.J."/>
            <person name="Salamov A."/>
            <person name="Schwelm A."/>
            <person name="Schijlen E."/>
            <person name="Sun H."/>
            <person name="van den Burg H.A."/>
            <person name="van Ham R.C.H.J."/>
            <person name="Zhang S."/>
            <person name="Goodwin S.B."/>
            <person name="Grigoriev I.V."/>
            <person name="Collemare J."/>
            <person name="Bradshaw R.E."/>
        </authorList>
    </citation>
    <scope>NUCLEOTIDE SEQUENCE [LARGE SCALE GENOMIC DNA]</scope>
    <source>
        <strain evidence="2">NZE10 / CBS 128990</strain>
    </source>
</reference>
<evidence type="ECO:0000313" key="1">
    <source>
        <dbReference type="EMBL" id="EME46906.1"/>
    </source>
</evidence>
<reference evidence="1 2" key="2">
    <citation type="journal article" date="2012" name="PLoS Pathog.">
        <title>Diverse lifestyles and strategies of plant pathogenesis encoded in the genomes of eighteen Dothideomycetes fungi.</title>
        <authorList>
            <person name="Ohm R.A."/>
            <person name="Feau N."/>
            <person name="Henrissat B."/>
            <person name="Schoch C.L."/>
            <person name="Horwitz B.A."/>
            <person name="Barry K.W."/>
            <person name="Condon B.J."/>
            <person name="Copeland A.C."/>
            <person name="Dhillon B."/>
            <person name="Glaser F."/>
            <person name="Hesse C.N."/>
            <person name="Kosti I."/>
            <person name="LaButti K."/>
            <person name="Lindquist E.A."/>
            <person name="Lucas S."/>
            <person name="Salamov A.A."/>
            <person name="Bradshaw R.E."/>
            <person name="Ciuffetti L."/>
            <person name="Hamelin R.C."/>
            <person name="Kema G.H.J."/>
            <person name="Lawrence C."/>
            <person name="Scott J.A."/>
            <person name="Spatafora J.W."/>
            <person name="Turgeon B.G."/>
            <person name="de Wit P.J.G.M."/>
            <person name="Zhong S."/>
            <person name="Goodwin S.B."/>
            <person name="Grigoriev I.V."/>
        </authorList>
    </citation>
    <scope>NUCLEOTIDE SEQUENCE [LARGE SCALE GENOMIC DNA]</scope>
    <source>
        <strain evidence="2">NZE10 / CBS 128990</strain>
    </source>
</reference>
<dbReference type="Proteomes" id="UP000016933">
    <property type="component" value="Unassembled WGS sequence"/>
</dbReference>
<keyword evidence="2" id="KW-1185">Reference proteome</keyword>
<dbReference type="HOGENOM" id="CLU_1250653_0_0_1"/>
<protein>
    <submittedName>
        <fullName evidence="1">Uncharacterized protein</fullName>
    </submittedName>
</protein>
<gene>
    <name evidence="1" type="ORF">DOTSEDRAFT_79007</name>
</gene>
<name>N1PTX2_DOTSN</name>
<organism evidence="1 2">
    <name type="scientific">Dothistroma septosporum (strain NZE10 / CBS 128990)</name>
    <name type="common">Red band needle blight fungus</name>
    <name type="synonym">Mycosphaerella pini</name>
    <dbReference type="NCBI Taxonomy" id="675120"/>
    <lineage>
        <taxon>Eukaryota</taxon>
        <taxon>Fungi</taxon>
        <taxon>Dikarya</taxon>
        <taxon>Ascomycota</taxon>
        <taxon>Pezizomycotina</taxon>
        <taxon>Dothideomycetes</taxon>
        <taxon>Dothideomycetidae</taxon>
        <taxon>Mycosphaerellales</taxon>
        <taxon>Mycosphaerellaceae</taxon>
        <taxon>Dothistroma</taxon>
    </lineage>
</organism>
<accession>N1PTX2</accession>
<evidence type="ECO:0000313" key="2">
    <source>
        <dbReference type="Proteomes" id="UP000016933"/>
    </source>
</evidence>